<proteinExistence type="predicted"/>
<accession>A0ABY0VD07</accession>
<evidence type="ECO:0000313" key="2">
    <source>
        <dbReference type="Proteomes" id="UP000198976"/>
    </source>
</evidence>
<evidence type="ECO:0000313" key="1">
    <source>
        <dbReference type="EMBL" id="SDU09090.1"/>
    </source>
</evidence>
<reference evidence="1 2" key="1">
    <citation type="submission" date="2016-10" db="EMBL/GenBank/DDBJ databases">
        <authorList>
            <person name="Varghese N."/>
            <person name="Submissions S."/>
        </authorList>
    </citation>
    <scope>NUCLEOTIDE SEQUENCE [LARGE SCALE GENOMIC DNA]</scope>
    <source>
        <strain evidence="1 2">DSM 9169</strain>
    </source>
</reference>
<evidence type="ECO:0008006" key="3">
    <source>
        <dbReference type="Google" id="ProtNLM"/>
    </source>
</evidence>
<keyword evidence="2" id="KW-1185">Reference proteome</keyword>
<sequence length="421" mass="47816">MEIPSNLQQELDRLWANYQQDLDAITEYACGLVEEVAGNADDTLEVIKDYTSVASQAANEYYDAVRTVWEKAGVDLPAFEHDNLIDLRRALRQVQGGFSNTDFNGLTYKQVISGEVHSGMTIWDLLPDITNVDTAQQLVADMIHSAARLTTQRNMRLDPTSPRWARVPRGETCEFCLMLASRGFAYTSEKTAGREMQYHSDCDCRIVPSWGKQTLAGYDPDGLYARYKACADTVAPMTTRERYDAYKKTLAARGGEELRDYESWKCSIELAEMRWRDRHWLNTGELPEITFASPGVEQEILKERPHELRTAQRLRLCGVQCHFIEDELHIRRGNETVTVGLSDLAGGIELKTLLKAGSANTIESHLRSLRTKSDCRRVIFDNHENDQMDDASLIDILTRSKRFGRGSVYVLTGTERLMKVR</sequence>
<dbReference type="EMBL" id="LT629792">
    <property type="protein sequence ID" value="SDU09090.1"/>
    <property type="molecule type" value="Genomic_DNA"/>
</dbReference>
<dbReference type="Proteomes" id="UP000198976">
    <property type="component" value="Chromosome I"/>
</dbReference>
<gene>
    <name evidence="1" type="ORF">SAMN04489714_2103</name>
</gene>
<dbReference type="RefSeq" id="WP_058237554.1">
    <property type="nucleotide sequence ID" value="NZ_LT629792.1"/>
</dbReference>
<dbReference type="InterPro" id="IPR057369">
    <property type="entry name" value="VG15"/>
</dbReference>
<protein>
    <recommendedName>
        <fullName evidence="3">Phage protein</fullName>
    </recommendedName>
</protein>
<dbReference type="Pfam" id="PF25310">
    <property type="entry name" value="VG15"/>
    <property type="match status" value="1"/>
</dbReference>
<name>A0ABY0VD07_9ACTO</name>
<organism evidence="1 2">
    <name type="scientific">Schaalia radingae</name>
    <dbReference type="NCBI Taxonomy" id="131110"/>
    <lineage>
        <taxon>Bacteria</taxon>
        <taxon>Bacillati</taxon>
        <taxon>Actinomycetota</taxon>
        <taxon>Actinomycetes</taxon>
        <taxon>Actinomycetales</taxon>
        <taxon>Actinomycetaceae</taxon>
        <taxon>Schaalia</taxon>
    </lineage>
</organism>